<keyword evidence="3" id="KW-1185">Reference proteome</keyword>
<organism evidence="2 3">
    <name type="scientific">Pisolithus microcarpus 441</name>
    <dbReference type="NCBI Taxonomy" id="765257"/>
    <lineage>
        <taxon>Eukaryota</taxon>
        <taxon>Fungi</taxon>
        <taxon>Dikarya</taxon>
        <taxon>Basidiomycota</taxon>
        <taxon>Agaricomycotina</taxon>
        <taxon>Agaricomycetes</taxon>
        <taxon>Agaricomycetidae</taxon>
        <taxon>Boletales</taxon>
        <taxon>Sclerodermatineae</taxon>
        <taxon>Pisolithaceae</taxon>
        <taxon>Pisolithus</taxon>
    </lineage>
</organism>
<dbReference type="HOGENOM" id="CLU_090730_0_0_1"/>
<dbReference type="EMBL" id="KN833726">
    <property type="protein sequence ID" value="KIK23438.1"/>
    <property type="molecule type" value="Genomic_DNA"/>
</dbReference>
<dbReference type="OrthoDB" id="2611774at2759"/>
<feature type="region of interest" description="Disordered" evidence="1">
    <location>
        <begin position="82"/>
        <end position="143"/>
    </location>
</feature>
<dbReference type="AlphaFoldDB" id="A0A0C9ZUW1"/>
<reference evidence="3" key="2">
    <citation type="submission" date="2015-01" db="EMBL/GenBank/DDBJ databases">
        <title>Evolutionary Origins and Diversification of the Mycorrhizal Mutualists.</title>
        <authorList>
            <consortium name="DOE Joint Genome Institute"/>
            <consortium name="Mycorrhizal Genomics Consortium"/>
            <person name="Kohler A."/>
            <person name="Kuo A."/>
            <person name="Nagy L.G."/>
            <person name="Floudas D."/>
            <person name="Copeland A."/>
            <person name="Barry K.W."/>
            <person name="Cichocki N."/>
            <person name="Veneault-Fourrey C."/>
            <person name="LaButti K."/>
            <person name="Lindquist E.A."/>
            <person name="Lipzen A."/>
            <person name="Lundell T."/>
            <person name="Morin E."/>
            <person name="Murat C."/>
            <person name="Riley R."/>
            <person name="Ohm R."/>
            <person name="Sun H."/>
            <person name="Tunlid A."/>
            <person name="Henrissat B."/>
            <person name="Grigoriev I.V."/>
            <person name="Hibbett D.S."/>
            <person name="Martin F."/>
        </authorList>
    </citation>
    <scope>NUCLEOTIDE SEQUENCE [LARGE SCALE GENOMIC DNA]</scope>
    <source>
        <strain evidence="3">441</strain>
    </source>
</reference>
<evidence type="ECO:0000313" key="3">
    <source>
        <dbReference type="Proteomes" id="UP000054018"/>
    </source>
</evidence>
<feature type="compositionally biased region" description="Low complexity" evidence="1">
    <location>
        <begin position="111"/>
        <end position="121"/>
    </location>
</feature>
<feature type="compositionally biased region" description="Acidic residues" evidence="1">
    <location>
        <begin position="98"/>
        <end position="110"/>
    </location>
</feature>
<evidence type="ECO:0000256" key="1">
    <source>
        <dbReference type="SAM" id="MobiDB-lite"/>
    </source>
</evidence>
<protein>
    <submittedName>
        <fullName evidence="2">Uncharacterized protein</fullName>
    </submittedName>
</protein>
<proteinExistence type="predicted"/>
<accession>A0A0C9ZUW1</accession>
<reference evidence="2 3" key="1">
    <citation type="submission" date="2014-04" db="EMBL/GenBank/DDBJ databases">
        <authorList>
            <consortium name="DOE Joint Genome Institute"/>
            <person name="Kuo A."/>
            <person name="Kohler A."/>
            <person name="Costa M.D."/>
            <person name="Nagy L.G."/>
            <person name="Floudas D."/>
            <person name="Copeland A."/>
            <person name="Barry K.W."/>
            <person name="Cichocki N."/>
            <person name="Veneault-Fourrey C."/>
            <person name="LaButti K."/>
            <person name="Lindquist E.A."/>
            <person name="Lipzen A."/>
            <person name="Lundell T."/>
            <person name="Morin E."/>
            <person name="Murat C."/>
            <person name="Sun H."/>
            <person name="Tunlid A."/>
            <person name="Henrissat B."/>
            <person name="Grigoriev I.V."/>
            <person name="Hibbett D.S."/>
            <person name="Martin F."/>
            <person name="Nordberg H.P."/>
            <person name="Cantor M.N."/>
            <person name="Hua S.X."/>
        </authorList>
    </citation>
    <scope>NUCLEOTIDE SEQUENCE [LARGE SCALE GENOMIC DNA]</scope>
    <source>
        <strain evidence="2 3">441</strain>
    </source>
</reference>
<dbReference type="Proteomes" id="UP000054018">
    <property type="component" value="Unassembled WGS sequence"/>
</dbReference>
<name>A0A0C9ZUW1_9AGAM</name>
<sequence>MSNETTIKIIENVIILEVKNLLQGWPAYVINFTPEDTGPHKIILHLRNPSKYVTVDTDSENDDPGACPSDYRKLTTNCDARIMVPTPHRDGPSQPYESPDESSDDGDDESSNNGDNELSSGKQTPSTTVDAIPINLHGIPNDTVPKKRKFLDEAWPPPRPRAFRNISNNSSIASYQAFLTFPAAVKAAPDGAGGALDADKLVGDNSAVNN</sequence>
<evidence type="ECO:0000313" key="2">
    <source>
        <dbReference type="EMBL" id="KIK23438.1"/>
    </source>
</evidence>
<gene>
    <name evidence="2" type="ORF">PISMIDRAFT_10925</name>
</gene>